<dbReference type="EMBL" id="CP007128">
    <property type="protein sequence ID" value="AHG87614.1"/>
    <property type="molecule type" value="Genomic_DNA"/>
</dbReference>
<organism evidence="3 4">
    <name type="scientific">Gemmatirosa kalamazoonensis</name>
    <dbReference type="NCBI Taxonomy" id="861299"/>
    <lineage>
        <taxon>Bacteria</taxon>
        <taxon>Pseudomonadati</taxon>
        <taxon>Gemmatimonadota</taxon>
        <taxon>Gemmatimonadia</taxon>
        <taxon>Gemmatimonadales</taxon>
        <taxon>Gemmatimonadaceae</taxon>
        <taxon>Gemmatirosa</taxon>
    </lineage>
</organism>
<feature type="region of interest" description="Disordered" evidence="1">
    <location>
        <begin position="253"/>
        <end position="286"/>
    </location>
</feature>
<dbReference type="InParanoid" id="W0R919"/>
<reference evidence="3 4" key="1">
    <citation type="journal article" date="2014" name="Genome Announc.">
        <title>Genome Sequence and Methylome of Soil Bacterium Gemmatirosa kalamazoonensis KBS708T, a Member of the Rarely Cultivated Gemmatimonadetes Phylum.</title>
        <authorList>
            <person name="Debruyn J.M."/>
            <person name="Radosevich M."/>
            <person name="Wommack K.E."/>
            <person name="Polson S.W."/>
            <person name="Hauser L.J."/>
            <person name="Fawaz M.N."/>
            <person name="Korlach J."/>
            <person name="Tsai Y.C."/>
        </authorList>
    </citation>
    <scope>NUCLEOTIDE SEQUENCE [LARGE SCALE GENOMIC DNA]</scope>
    <source>
        <strain evidence="3 4">KBS708</strain>
    </source>
</reference>
<evidence type="ECO:0000256" key="1">
    <source>
        <dbReference type="SAM" id="MobiDB-lite"/>
    </source>
</evidence>
<evidence type="ECO:0000259" key="2">
    <source>
        <dbReference type="Pfam" id="PF05239"/>
    </source>
</evidence>
<keyword evidence="4" id="KW-1185">Reference proteome</keyword>
<feature type="domain" description="PRC-barrel" evidence="2">
    <location>
        <begin position="42"/>
        <end position="107"/>
    </location>
</feature>
<dbReference type="KEGG" id="gba:J421_0077"/>
<dbReference type="Gene3D" id="3.90.50.10">
    <property type="entry name" value="Photosynthetic Reaction Center, subunit H, domain 2"/>
    <property type="match status" value="1"/>
</dbReference>
<dbReference type="InterPro" id="IPR014747">
    <property type="entry name" value="Bac_photo_RC_H_C"/>
</dbReference>
<protein>
    <submittedName>
        <fullName evidence="3">PRC-barrel domain protein</fullName>
    </submittedName>
</protein>
<dbReference type="Proteomes" id="UP000019151">
    <property type="component" value="Chromosome"/>
</dbReference>
<feature type="compositionally biased region" description="Basic and acidic residues" evidence="1">
    <location>
        <begin position="253"/>
        <end position="272"/>
    </location>
</feature>
<feature type="compositionally biased region" description="Basic and acidic residues" evidence="1">
    <location>
        <begin position="163"/>
        <end position="193"/>
    </location>
</feature>
<dbReference type="SUPFAM" id="SSF50346">
    <property type="entry name" value="PRC-barrel domain"/>
    <property type="match status" value="1"/>
</dbReference>
<dbReference type="RefSeq" id="WP_025409173.1">
    <property type="nucleotide sequence ID" value="NZ_CP007128.1"/>
</dbReference>
<dbReference type="GO" id="GO:0030077">
    <property type="term" value="C:plasma membrane light-harvesting complex"/>
    <property type="evidence" value="ECO:0007669"/>
    <property type="project" value="InterPro"/>
</dbReference>
<dbReference type="Pfam" id="PF05239">
    <property type="entry name" value="PRC"/>
    <property type="match status" value="1"/>
</dbReference>
<gene>
    <name evidence="3" type="ORF">J421_0077</name>
</gene>
<dbReference type="HOGENOM" id="CLU_733102_0_0_0"/>
<feature type="region of interest" description="Disordered" evidence="1">
    <location>
        <begin position="306"/>
        <end position="333"/>
    </location>
</feature>
<dbReference type="InterPro" id="IPR027275">
    <property type="entry name" value="PRC-brl_dom"/>
</dbReference>
<dbReference type="OrthoDB" id="1422173at2"/>
<accession>W0R919</accession>
<dbReference type="AlphaFoldDB" id="W0R919"/>
<evidence type="ECO:0000313" key="3">
    <source>
        <dbReference type="EMBL" id="AHG87614.1"/>
    </source>
</evidence>
<feature type="region of interest" description="Disordered" evidence="1">
    <location>
        <begin position="1"/>
        <end position="22"/>
    </location>
</feature>
<feature type="region of interest" description="Disordered" evidence="1">
    <location>
        <begin position="163"/>
        <end position="201"/>
    </location>
</feature>
<proteinExistence type="predicted"/>
<sequence length="377" mass="42506">MARAEESRGLRDEANVGPDPRRARELRPLRDLKWKVADGEPDIRGWSVFASTGRELGVVHDLLVDTEAGEVVMLDVDLKRDDRHTLAPLRAAWIDRGTKRVVVDARELGAADTLPALPREGALSDADMSRFNDEYVRAYGDRGYERDREYRLRRGDDELRFGSRGGDLHSDVVEPRDERDVRDTRGTPRRLLDESTSLGATGGAAMGAAAVGGAHAVSDEGKTINRELADLPRDGRRDVNRDAQLANAVEADAARRERELRDAERRGARLGDEPVEDPMLAEREIDPRELDARVRIDEGATVDEKAPVGGVRYDSPNYPRHSYGTLEEEERADRIDRDERIVSRRPWVDDARETPAERRADEIERNVHYRRADDARP</sequence>
<dbReference type="InterPro" id="IPR011033">
    <property type="entry name" value="PRC_barrel-like_sf"/>
</dbReference>
<name>W0R919_9BACT</name>
<dbReference type="PATRIC" id="fig|861299.3.peg.74"/>
<evidence type="ECO:0000313" key="4">
    <source>
        <dbReference type="Proteomes" id="UP000019151"/>
    </source>
</evidence>
<dbReference type="STRING" id="861299.J421_0077"/>
<dbReference type="GO" id="GO:0019684">
    <property type="term" value="P:photosynthesis, light reaction"/>
    <property type="evidence" value="ECO:0007669"/>
    <property type="project" value="InterPro"/>
</dbReference>